<proteinExistence type="predicted"/>
<dbReference type="KEGG" id="xyk:GT347_24500"/>
<name>A0A857JAY8_9BURK</name>
<evidence type="ECO:0000256" key="1">
    <source>
        <dbReference type="SAM" id="Phobius"/>
    </source>
</evidence>
<keyword evidence="1" id="KW-0812">Transmembrane</keyword>
<dbReference type="RefSeq" id="WP_160554677.1">
    <property type="nucleotide sequence ID" value="NZ_CP047650.1"/>
</dbReference>
<accession>A0A857JAY8</accession>
<evidence type="ECO:0000313" key="3">
    <source>
        <dbReference type="Proteomes" id="UP000464787"/>
    </source>
</evidence>
<reference evidence="2 3" key="1">
    <citation type="submission" date="2020-01" db="EMBL/GenBank/DDBJ databases">
        <title>Genome sequencing of strain KACC 21265.</title>
        <authorList>
            <person name="Heo J."/>
            <person name="Kim S.-J."/>
            <person name="Kim J.-S."/>
            <person name="Hong S.-B."/>
            <person name="Kwon S.-W."/>
        </authorList>
    </citation>
    <scope>NUCLEOTIDE SEQUENCE [LARGE SCALE GENOMIC DNA]</scope>
    <source>
        <strain evidence="2 3">KACC 21265</strain>
    </source>
</reference>
<dbReference type="Proteomes" id="UP000464787">
    <property type="component" value="Chromosome"/>
</dbReference>
<gene>
    <name evidence="2" type="ORF">GT347_24500</name>
</gene>
<keyword evidence="1" id="KW-0472">Membrane</keyword>
<keyword evidence="3" id="KW-1185">Reference proteome</keyword>
<dbReference type="EMBL" id="CP047650">
    <property type="protein sequence ID" value="QHJ00868.1"/>
    <property type="molecule type" value="Genomic_DNA"/>
</dbReference>
<feature type="transmembrane region" description="Helical" evidence="1">
    <location>
        <begin position="40"/>
        <end position="59"/>
    </location>
</feature>
<evidence type="ECO:0000313" key="2">
    <source>
        <dbReference type="EMBL" id="QHJ00868.1"/>
    </source>
</evidence>
<sequence length="63" mass="7061">MVSNYATKSDVANISVALHKELNQQTWILVKELNAQTWKLIGWTTGLGASMVGFTFWLARAIH</sequence>
<protein>
    <submittedName>
        <fullName evidence="2">Uncharacterized protein</fullName>
    </submittedName>
</protein>
<organism evidence="2 3">
    <name type="scientific">Xylophilus rhododendri</name>
    <dbReference type="NCBI Taxonomy" id="2697032"/>
    <lineage>
        <taxon>Bacteria</taxon>
        <taxon>Pseudomonadati</taxon>
        <taxon>Pseudomonadota</taxon>
        <taxon>Betaproteobacteria</taxon>
        <taxon>Burkholderiales</taxon>
        <taxon>Xylophilus</taxon>
    </lineage>
</organism>
<keyword evidence="1" id="KW-1133">Transmembrane helix</keyword>
<dbReference type="AlphaFoldDB" id="A0A857JAY8"/>